<dbReference type="AlphaFoldDB" id="A0A4W6DXE0"/>
<proteinExistence type="inferred from homology"/>
<dbReference type="FunFam" id="3.30.160.60:FF:000912">
    <property type="entry name" value="Zinc finger protein 660"/>
    <property type="match status" value="1"/>
</dbReference>
<accession>A0A4W6DXE0</accession>
<evidence type="ECO:0000256" key="9">
    <source>
        <dbReference type="SAM" id="MobiDB-lite"/>
    </source>
</evidence>
<keyword evidence="7" id="KW-0539">Nucleus</keyword>
<comment type="subcellular location">
    <subcellularLocation>
        <location evidence="1">Nucleus</location>
    </subcellularLocation>
</comment>
<keyword evidence="5 8" id="KW-0863">Zinc-finger</keyword>
<feature type="compositionally biased region" description="Acidic residues" evidence="9">
    <location>
        <begin position="63"/>
        <end position="73"/>
    </location>
</feature>
<dbReference type="GeneTree" id="ENSGT01150000286958"/>
<evidence type="ECO:0000256" key="1">
    <source>
        <dbReference type="ARBA" id="ARBA00004123"/>
    </source>
</evidence>
<dbReference type="GO" id="GO:0000122">
    <property type="term" value="P:negative regulation of transcription by RNA polymerase II"/>
    <property type="evidence" value="ECO:0007669"/>
    <property type="project" value="UniProtKB-ARBA"/>
</dbReference>
<keyword evidence="12" id="KW-1185">Reference proteome</keyword>
<feature type="domain" description="C2H2-type" evidence="10">
    <location>
        <begin position="110"/>
        <end position="137"/>
    </location>
</feature>
<reference evidence="11" key="2">
    <citation type="submission" date="2025-08" db="UniProtKB">
        <authorList>
            <consortium name="Ensembl"/>
        </authorList>
    </citation>
    <scope>IDENTIFICATION</scope>
</reference>
<evidence type="ECO:0000256" key="5">
    <source>
        <dbReference type="ARBA" id="ARBA00022771"/>
    </source>
</evidence>
<organism evidence="11 12">
    <name type="scientific">Lates calcarifer</name>
    <name type="common">Barramundi</name>
    <name type="synonym">Holocentrus calcarifer</name>
    <dbReference type="NCBI Taxonomy" id="8187"/>
    <lineage>
        <taxon>Eukaryota</taxon>
        <taxon>Metazoa</taxon>
        <taxon>Chordata</taxon>
        <taxon>Craniata</taxon>
        <taxon>Vertebrata</taxon>
        <taxon>Euteleostomi</taxon>
        <taxon>Actinopterygii</taxon>
        <taxon>Neopterygii</taxon>
        <taxon>Teleostei</taxon>
        <taxon>Neoteleostei</taxon>
        <taxon>Acanthomorphata</taxon>
        <taxon>Carangaria</taxon>
        <taxon>Carangaria incertae sedis</taxon>
        <taxon>Centropomidae</taxon>
        <taxon>Lates</taxon>
    </lineage>
</organism>
<name>A0A4W6DXE0_LATCA</name>
<keyword evidence="4" id="KW-0677">Repeat</keyword>
<feature type="domain" description="C2H2-type" evidence="10">
    <location>
        <begin position="166"/>
        <end position="189"/>
    </location>
</feature>
<evidence type="ECO:0000256" key="6">
    <source>
        <dbReference type="ARBA" id="ARBA00022833"/>
    </source>
</evidence>
<evidence type="ECO:0000256" key="8">
    <source>
        <dbReference type="PROSITE-ProRule" id="PRU00042"/>
    </source>
</evidence>
<dbReference type="GO" id="GO:0045595">
    <property type="term" value="P:regulation of cell differentiation"/>
    <property type="evidence" value="ECO:0007669"/>
    <property type="project" value="UniProtKB-ARBA"/>
</dbReference>
<evidence type="ECO:0000259" key="10">
    <source>
        <dbReference type="PROSITE" id="PS50157"/>
    </source>
</evidence>
<dbReference type="SMART" id="SM00355">
    <property type="entry name" value="ZnF_C2H2"/>
    <property type="match status" value="3"/>
</dbReference>
<dbReference type="PANTHER" id="PTHR24394:SF44">
    <property type="entry name" value="ZINC FINGER PROTEIN 271-LIKE"/>
    <property type="match status" value="1"/>
</dbReference>
<evidence type="ECO:0000313" key="12">
    <source>
        <dbReference type="Proteomes" id="UP000314980"/>
    </source>
</evidence>
<evidence type="ECO:0000256" key="7">
    <source>
        <dbReference type="ARBA" id="ARBA00023242"/>
    </source>
</evidence>
<dbReference type="FunFam" id="3.30.160.60:FF:000151">
    <property type="entry name" value="Zinc finger and SCAN domain-containing 21"/>
    <property type="match status" value="1"/>
</dbReference>
<reference evidence="11" key="3">
    <citation type="submission" date="2025-09" db="UniProtKB">
        <authorList>
            <consortium name="Ensembl"/>
        </authorList>
    </citation>
    <scope>IDENTIFICATION</scope>
</reference>
<dbReference type="Proteomes" id="UP000314980">
    <property type="component" value="Unassembled WGS sequence"/>
</dbReference>
<dbReference type="PANTHER" id="PTHR24394">
    <property type="entry name" value="ZINC FINGER PROTEIN"/>
    <property type="match status" value="1"/>
</dbReference>
<reference evidence="12" key="1">
    <citation type="submission" date="2015-09" db="EMBL/GenBank/DDBJ databases">
        <authorList>
            <person name="Sai Rama Sridatta P."/>
        </authorList>
    </citation>
    <scope>NUCLEOTIDE SEQUENCE [LARGE SCALE GENOMIC DNA]</scope>
</reference>
<feature type="domain" description="C2H2-type" evidence="10">
    <location>
        <begin position="138"/>
        <end position="165"/>
    </location>
</feature>
<dbReference type="Gene3D" id="3.30.160.60">
    <property type="entry name" value="Classic Zinc Finger"/>
    <property type="match status" value="3"/>
</dbReference>
<dbReference type="InParanoid" id="A0A4W6DXE0"/>
<protein>
    <recommendedName>
        <fullName evidence="10">C2H2-type domain-containing protein</fullName>
    </recommendedName>
</protein>
<dbReference type="GO" id="GO:0008270">
    <property type="term" value="F:zinc ion binding"/>
    <property type="evidence" value="ECO:0007669"/>
    <property type="project" value="UniProtKB-KW"/>
</dbReference>
<dbReference type="PROSITE" id="PS00028">
    <property type="entry name" value="ZINC_FINGER_C2H2_1"/>
    <property type="match status" value="3"/>
</dbReference>
<dbReference type="Ensembl" id="ENSLCAT00010030102.1">
    <property type="protein sequence ID" value="ENSLCAP00010029449.1"/>
    <property type="gene ID" value="ENSLCAG00010013835.1"/>
</dbReference>
<keyword evidence="3" id="KW-0479">Metal-binding</keyword>
<dbReference type="GO" id="GO:0000981">
    <property type="term" value="F:DNA-binding transcription factor activity, RNA polymerase II-specific"/>
    <property type="evidence" value="ECO:0007669"/>
    <property type="project" value="TreeGrafter"/>
</dbReference>
<evidence type="ECO:0000313" key="11">
    <source>
        <dbReference type="Ensembl" id="ENSLCAP00010029449.1"/>
    </source>
</evidence>
<dbReference type="SUPFAM" id="SSF57667">
    <property type="entry name" value="beta-beta-alpha zinc fingers"/>
    <property type="match status" value="2"/>
</dbReference>
<dbReference type="PROSITE" id="PS50157">
    <property type="entry name" value="ZINC_FINGER_C2H2_2"/>
    <property type="match status" value="3"/>
</dbReference>
<dbReference type="InterPro" id="IPR013087">
    <property type="entry name" value="Znf_C2H2_type"/>
</dbReference>
<dbReference type="FunFam" id="3.30.160.60:FF:000624">
    <property type="entry name" value="zinc finger protein 697"/>
    <property type="match status" value="1"/>
</dbReference>
<evidence type="ECO:0000256" key="2">
    <source>
        <dbReference type="ARBA" id="ARBA00006991"/>
    </source>
</evidence>
<feature type="region of interest" description="Disordered" evidence="9">
    <location>
        <begin position="1"/>
        <end position="86"/>
    </location>
</feature>
<evidence type="ECO:0000256" key="3">
    <source>
        <dbReference type="ARBA" id="ARBA00022723"/>
    </source>
</evidence>
<dbReference type="InterPro" id="IPR036236">
    <property type="entry name" value="Znf_C2H2_sf"/>
</dbReference>
<dbReference type="Pfam" id="PF00096">
    <property type="entry name" value="zf-C2H2"/>
    <property type="match status" value="3"/>
</dbReference>
<comment type="similarity">
    <text evidence="2">Belongs to the krueppel C2H2-type zinc-finger protein family.</text>
</comment>
<evidence type="ECO:0000256" key="4">
    <source>
        <dbReference type="ARBA" id="ARBA00022737"/>
    </source>
</evidence>
<feature type="compositionally biased region" description="Polar residues" evidence="9">
    <location>
        <begin position="34"/>
        <end position="44"/>
    </location>
</feature>
<keyword evidence="6" id="KW-0862">Zinc</keyword>
<feature type="compositionally biased region" description="Polar residues" evidence="9">
    <location>
        <begin position="1"/>
        <end position="13"/>
    </location>
</feature>
<sequence>HRSATTLKPQTGENLLGNHGTNDLVLEDDEEKVQTSLLHQTQTVENKESEPPASSSAQQMETDSSDSETEYSNDEQKETKEPQPVSTFVKHNEVHVIVEKCHCSIGKKTFKCSECGKKFSLKGSLQRHIRVHTGEKPFSCSVCGKKFGRKQHLQEHVIIHTGEQPFSCTVCGKKFRYKAGMRKHMRAHTECECGKMLNQSEMSPTHMTGHGYEKALNCSQQYNCHEGRIYCILKCIVLLQSCVFFFLKETWGLVHLNQKPYTNLHLNTSYRKYFYGRYVFQGMIYGLRGTHVLTDVSV</sequence>
<dbReference type="GO" id="GO:0005634">
    <property type="term" value="C:nucleus"/>
    <property type="evidence" value="ECO:0007669"/>
    <property type="project" value="UniProtKB-SubCell"/>
</dbReference>